<dbReference type="PANTHER" id="PTHR32552">
    <property type="entry name" value="FERRICHROME IRON RECEPTOR-RELATED"/>
    <property type="match status" value="1"/>
</dbReference>
<dbReference type="CDD" id="cd01347">
    <property type="entry name" value="ligand_gated_channel"/>
    <property type="match status" value="1"/>
</dbReference>
<evidence type="ECO:0000313" key="20">
    <source>
        <dbReference type="Proteomes" id="UP000502415"/>
    </source>
</evidence>
<evidence type="ECO:0000256" key="12">
    <source>
        <dbReference type="ARBA" id="ARBA00023170"/>
    </source>
</evidence>
<evidence type="ECO:0000256" key="14">
    <source>
        <dbReference type="PROSITE-ProRule" id="PRU01360"/>
    </source>
</evidence>
<evidence type="ECO:0000256" key="6">
    <source>
        <dbReference type="ARBA" id="ARBA00022692"/>
    </source>
</evidence>
<evidence type="ECO:0000256" key="15">
    <source>
        <dbReference type="RuleBase" id="RU003357"/>
    </source>
</evidence>
<dbReference type="NCBIfam" id="TIGR01783">
    <property type="entry name" value="TonB-siderophor"/>
    <property type="match status" value="1"/>
</dbReference>
<dbReference type="GO" id="GO:0015344">
    <property type="term" value="F:siderophore uptake transmembrane transporter activity"/>
    <property type="evidence" value="ECO:0007669"/>
    <property type="project" value="TreeGrafter"/>
</dbReference>
<accession>A0A7Z2ZVB4</accession>
<evidence type="ECO:0000256" key="13">
    <source>
        <dbReference type="ARBA" id="ARBA00023237"/>
    </source>
</evidence>
<dbReference type="InterPro" id="IPR012910">
    <property type="entry name" value="Plug_dom"/>
</dbReference>
<keyword evidence="5" id="KW-0410">Iron transport</keyword>
<proteinExistence type="inferred from homology"/>
<dbReference type="GO" id="GO:0009279">
    <property type="term" value="C:cell outer membrane"/>
    <property type="evidence" value="ECO:0007669"/>
    <property type="project" value="UniProtKB-SubCell"/>
</dbReference>
<organism evidence="19 20">
    <name type="scientific">Massilia forsythiae</name>
    <dbReference type="NCBI Taxonomy" id="2728020"/>
    <lineage>
        <taxon>Bacteria</taxon>
        <taxon>Pseudomonadati</taxon>
        <taxon>Pseudomonadota</taxon>
        <taxon>Betaproteobacteria</taxon>
        <taxon>Burkholderiales</taxon>
        <taxon>Oxalobacteraceae</taxon>
        <taxon>Telluria group</taxon>
        <taxon>Massilia</taxon>
    </lineage>
</organism>
<evidence type="ECO:0000256" key="4">
    <source>
        <dbReference type="ARBA" id="ARBA00022452"/>
    </source>
</evidence>
<dbReference type="InterPro" id="IPR036942">
    <property type="entry name" value="Beta-barrel_TonB_sf"/>
</dbReference>
<evidence type="ECO:0000256" key="7">
    <source>
        <dbReference type="ARBA" id="ARBA00022729"/>
    </source>
</evidence>
<dbReference type="GO" id="GO:0015891">
    <property type="term" value="P:siderophore transport"/>
    <property type="evidence" value="ECO:0007669"/>
    <property type="project" value="InterPro"/>
</dbReference>
<keyword evidence="20" id="KW-1185">Reference proteome</keyword>
<evidence type="ECO:0000256" key="9">
    <source>
        <dbReference type="ARBA" id="ARBA00023065"/>
    </source>
</evidence>
<evidence type="ECO:0000256" key="2">
    <source>
        <dbReference type="ARBA" id="ARBA00009810"/>
    </source>
</evidence>
<keyword evidence="9" id="KW-0406">Ion transport</keyword>
<evidence type="ECO:0000256" key="10">
    <source>
        <dbReference type="ARBA" id="ARBA00023077"/>
    </source>
</evidence>
<dbReference type="Gene3D" id="2.40.170.20">
    <property type="entry name" value="TonB-dependent receptor, beta-barrel domain"/>
    <property type="match status" value="1"/>
</dbReference>
<comment type="similarity">
    <text evidence="2 14 15">Belongs to the TonB-dependent receptor family.</text>
</comment>
<gene>
    <name evidence="19" type="ORF">HH212_04060</name>
</gene>
<keyword evidence="4 14" id="KW-1134">Transmembrane beta strand</keyword>
<dbReference type="Proteomes" id="UP000502415">
    <property type="component" value="Chromosome"/>
</dbReference>
<dbReference type="SUPFAM" id="SSF56935">
    <property type="entry name" value="Porins"/>
    <property type="match status" value="1"/>
</dbReference>
<dbReference type="InterPro" id="IPR037066">
    <property type="entry name" value="Plug_dom_sf"/>
</dbReference>
<feature type="signal peptide" evidence="16">
    <location>
        <begin position="1"/>
        <end position="20"/>
    </location>
</feature>
<dbReference type="PANTHER" id="PTHR32552:SF74">
    <property type="entry name" value="HYDROXAMATE SIDEROPHORE RECEPTOR FHUE"/>
    <property type="match status" value="1"/>
</dbReference>
<sequence length="698" mass="75034">MRLHPLALACALLLAGGAQAAEPAAAQPDEQPLPEVQTVTVTGSADKQSYLAGDSASATRLDLSLRETPQSVSVVTRAKMDDFRLNSINDMLASSPGVTVESVETDRVYYTARGFDITNFQYDGVGIPFVFGNVTGNFDTALYDRVDVVRGANGLMSSTGNPSATVNFLRKRPGTRLAAAAGLTFGAWGNKRLDADVSVPLGEDWAARVVLARDQGNSWLDRYALRKTVASVIVEGRLTPDDKVAAGYTYQKSASTGNMWGALPLYYTDGSPTMYARSANTGANWSYQNVAVNSTFGEWTHRFGNGWSGKATVTYNLSPSSSRLFFVSGIQDRATGLGLTSYSADYSSKFKQTLGDLALTGGFDLAGRRHDVSLGAAWAESKIGSYSAYGTDIGSSLPGTTAVDGSYAEPAFGPGMDAGGYTDKRKNAYAAVRWNLADDWKLLTGANTVKVDTRGSSYGVDSYRSASKTTPYAGLVYDINRTLSAYASYTAIFNAQSEIDANRRTLAPAEGKTAELGLKSELFDGKANLSGAIFKTRQTNLAQLEGYLGVDAYYSGVNAESKGVELEFSGQLARNWQASVGFAQMSMHGDGGADVKTYIPRRTLRSATTYRLASMPALKVGASLNWQSRIFLQDPTALIHQGGYAVLGLMAQYDIDPHLSLRANLNNATDKTYLKSLYWNQSYYAAPRNASVSLNWTY</sequence>
<protein>
    <submittedName>
        <fullName evidence="19">TonB-dependent siderophore receptor</fullName>
    </submittedName>
</protein>
<dbReference type="GO" id="GO:0038023">
    <property type="term" value="F:signaling receptor activity"/>
    <property type="evidence" value="ECO:0007669"/>
    <property type="project" value="InterPro"/>
</dbReference>
<evidence type="ECO:0000256" key="1">
    <source>
        <dbReference type="ARBA" id="ARBA00004571"/>
    </source>
</evidence>
<keyword evidence="10 15" id="KW-0798">TonB box</keyword>
<evidence type="ECO:0000256" key="16">
    <source>
        <dbReference type="SAM" id="SignalP"/>
    </source>
</evidence>
<dbReference type="PROSITE" id="PS52016">
    <property type="entry name" value="TONB_DEPENDENT_REC_3"/>
    <property type="match status" value="1"/>
</dbReference>
<evidence type="ECO:0000256" key="11">
    <source>
        <dbReference type="ARBA" id="ARBA00023136"/>
    </source>
</evidence>
<keyword evidence="7 16" id="KW-0732">Signal</keyword>
<evidence type="ECO:0000256" key="8">
    <source>
        <dbReference type="ARBA" id="ARBA00023004"/>
    </source>
</evidence>
<feature type="domain" description="TonB-dependent receptor plug" evidence="18">
    <location>
        <begin position="65"/>
        <end position="163"/>
    </location>
</feature>
<name>A0A7Z2ZVB4_9BURK</name>
<keyword evidence="8" id="KW-0408">Iron</keyword>
<dbReference type="InterPro" id="IPR039426">
    <property type="entry name" value="TonB-dep_rcpt-like"/>
</dbReference>
<feature type="chain" id="PRO_5030621159" evidence="16">
    <location>
        <begin position="21"/>
        <end position="698"/>
    </location>
</feature>
<evidence type="ECO:0000259" key="18">
    <source>
        <dbReference type="Pfam" id="PF07715"/>
    </source>
</evidence>
<dbReference type="FunFam" id="2.170.130.10:FF:000010">
    <property type="entry name" value="Ferripyoverdine receptor"/>
    <property type="match status" value="1"/>
</dbReference>
<evidence type="ECO:0000313" key="19">
    <source>
        <dbReference type="EMBL" id="QJE03175.1"/>
    </source>
</evidence>
<keyword evidence="12 19" id="KW-0675">Receptor</keyword>
<evidence type="ECO:0000259" key="17">
    <source>
        <dbReference type="Pfam" id="PF00593"/>
    </source>
</evidence>
<keyword evidence="13 14" id="KW-0998">Cell outer membrane</keyword>
<dbReference type="InterPro" id="IPR010105">
    <property type="entry name" value="TonB_sidphr_rcpt"/>
</dbReference>
<dbReference type="EMBL" id="CP051685">
    <property type="protein sequence ID" value="QJE03175.1"/>
    <property type="molecule type" value="Genomic_DNA"/>
</dbReference>
<feature type="domain" description="TonB-dependent receptor-like beta-barrel" evidence="17">
    <location>
        <begin position="248"/>
        <end position="667"/>
    </location>
</feature>
<comment type="subcellular location">
    <subcellularLocation>
        <location evidence="1 14">Cell outer membrane</location>
        <topology evidence="1 14">Multi-pass membrane protein</topology>
    </subcellularLocation>
</comment>
<evidence type="ECO:0000256" key="3">
    <source>
        <dbReference type="ARBA" id="ARBA00022448"/>
    </source>
</evidence>
<keyword evidence="6 14" id="KW-0812">Transmembrane</keyword>
<dbReference type="Pfam" id="PF07715">
    <property type="entry name" value="Plug"/>
    <property type="match status" value="1"/>
</dbReference>
<dbReference type="Pfam" id="PF00593">
    <property type="entry name" value="TonB_dep_Rec_b-barrel"/>
    <property type="match status" value="1"/>
</dbReference>
<keyword evidence="11 14" id="KW-0472">Membrane</keyword>
<dbReference type="InterPro" id="IPR000531">
    <property type="entry name" value="Beta-barrel_TonB"/>
</dbReference>
<reference evidence="19 20" key="1">
    <citation type="submission" date="2020-04" db="EMBL/GenBank/DDBJ databases">
        <title>Genome sequencing of novel species.</title>
        <authorList>
            <person name="Heo J."/>
            <person name="Kim S.-J."/>
            <person name="Kim J.-S."/>
            <person name="Hong S.-B."/>
            <person name="Kwon S.-W."/>
        </authorList>
    </citation>
    <scope>NUCLEOTIDE SEQUENCE [LARGE SCALE GENOMIC DNA]</scope>
    <source>
        <strain evidence="19 20">GN2-R2</strain>
    </source>
</reference>
<keyword evidence="3 14" id="KW-0813">Transport</keyword>
<dbReference type="Gene3D" id="2.170.130.10">
    <property type="entry name" value="TonB-dependent receptor, plug domain"/>
    <property type="match status" value="1"/>
</dbReference>
<dbReference type="AlphaFoldDB" id="A0A7Z2ZVB4"/>
<evidence type="ECO:0000256" key="5">
    <source>
        <dbReference type="ARBA" id="ARBA00022496"/>
    </source>
</evidence>
<dbReference type="KEGG" id="mfy:HH212_04060"/>